<gene>
    <name evidence="7" type="primary">LOC108743099</name>
</gene>
<dbReference type="EC" id="2.4.1.17" evidence="5"/>
<dbReference type="InterPro" id="IPR002213">
    <property type="entry name" value="UDP_glucos_trans"/>
</dbReference>
<dbReference type="AlphaFoldDB" id="A0A1W4XD25"/>
<comment type="similarity">
    <text evidence="1 4">Belongs to the UDP-glycosyltransferase family.</text>
</comment>
<evidence type="ECO:0000256" key="4">
    <source>
        <dbReference type="RuleBase" id="RU003718"/>
    </source>
</evidence>
<dbReference type="FunFam" id="3.40.50.2000:FF:000050">
    <property type="entry name" value="UDP-glucuronosyltransferase"/>
    <property type="match status" value="1"/>
</dbReference>
<protein>
    <recommendedName>
        <fullName evidence="5">UDP-glucuronosyltransferase</fullName>
        <ecNumber evidence="5">2.4.1.17</ecNumber>
    </recommendedName>
</protein>
<dbReference type="Pfam" id="PF00201">
    <property type="entry name" value="UDPGT"/>
    <property type="match status" value="1"/>
</dbReference>
<dbReference type="PANTHER" id="PTHR48043">
    <property type="entry name" value="EG:EG0003.4 PROTEIN-RELATED"/>
    <property type="match status" value="1"/>
</dbReference>
<dbReference type="OrthoDB" id="5835829at2759"/>
<evidence type="ECO:0000313" key="7">
    <source>
        <dbReference type="RefSeq" id="XP_018334031.1"/>
    </source>
</evidence>
<keyword evidence="6" id="KW-1185">Reference proteome</keyword>
<dbReference type="Proteomes" id="UP000192223">
    <property type="component" value="Unplaced"/>
</dbReference>
<dbReference type="InterPro" id="IPR035595">
    <property type="entry name" value="UDP_glycos_trans_CS"/>
</dbReference>
<dbReference type="PROSITE" id="PS00375">
    <property type="entry name" value="UDPGT"/>
    <property type="match status" value="1"/>
</dbReference>
<proteinExistence type="inferred from homology"/>
<keyword evidence="5" id="KW-0732">Signal</keyword>
<comment type="catalytic activity">
    <reaction evidence="5">
        <text>glucuronate acceptor + UDP-alpha-D-glucuronate = acceptor beta-D-glucuronoside + UDP + H(+)</text>
        <dbReference type="Rhea" id="RHEA:21032"/>
        <dbReference type="ChEBI" id="CHEBI:15378"/>
        <dbReference type="ChEBI" id="CHEBI:58052"/>
        <dbReference type="ChEBI" id="CHEBI:58223"/>
        <dbReference type="ChEBI" id="CHEBI:132367"/>
        <dbReference type="ChEBI" id="CHEBI:132368"/>
        <dbReference type="EC" id="2.4.1.17"/>
    </reaction>
</comment>
<sequence length="423" mass="48398">MKSCGLRLCLLLTLTLTLFDYVTCAKILAVFHAPSFSHYILGAKLLRAVAEKGHHVTMISPFPLKDPPKTWRDIVLEDYAKGFNFGNLLNLATMSGYRKEITVNEVGCELIRRVATHPSFIGVINSNETFDLIIVERFMNEAILGLSHRFSAPYIVFSTIGYSRWTNDMVGNPGSTAYIPDLYLHYGNNMTLWQRFHNTFFYCFANLYRHFFTLPKQRSILKETFPYAPPLEDLYYNASLILMNTHVSIKYAVPSVPNMIDIGGFHVSPPKPLPKDLKQYMDDASNGVIYFSLGSIFLSKDMTPEIRDIILRVFSKFKQRVVWKWEDDITFSSPSNVRFEKWISQQDILAHPNLKLFITHGGLLSTIEAIYHGVPLLAIPIFAEQFMNAAEIESLGYGLKLYYTDITEENFSHLVNELLNNAR</sequence>
<name>A0A1W4XD25_AGRPL</name>
<reference evidence="7" key="1">
    <citation type="submission" date="2025-08" db="UniProtKB">
        <authorList>
            <consortium name="RefSeq"/>
        </authorList>
    </citation>
    <scope>IDENTIFICATION</scope>
    <source>
        <tissue evidence="7">Entire body</tissue>
    </source>
</reference>
<dbReference type="RefSeq" id="XP_018334031.1">
    <property type="nucleotide sequence ID" value="XM_018478529.2"/>
</dbReference>
<evidence type="ECO:0000256" key="2">
    <source>
        <dbReference type="ARBA" id="ARBA00022676"/>
    </source>
</evidence>
<keyword evidence="2 4" id="KW-0328">Glycosyltransferase</keyword>
<comment type="subcellular location">
    <subcellularLocation>
        <location evidence="5">Membrane</location>
        <topology evidence="5">Single-pass membrane protein</topology>
    </subcellularLocation>
</comment>
<feature type="signal peptide" evidence="5">
    <location>
        <begin position="1"/>
        <end position="24"/>
    </location>
</feature>
<dbReference type="GO" id="GO:0016020">
    <property type="term" value="C:membrane"/>
    <property type="evidence" value="ECO:0007669"/>
    <property type="project" value="UniProtKB-SubCell"/>
</dbReference>
<organism evidence="6 7">
    <name type="scientific">Agrilus planipennis</name>
    <name type="common">Emerald ash borer</name>
    <name type="synonym">Agrilus marcopoli</name>
    <dbReference type="NCBI Taxonomy" id="224129"/>
    <lineage>
        <taxon>Eukaryota</taxon>
        <taxon>Metazoa</taxon>
        <taxon>Ecdysozoa</taxon>
        <taxon>Arthropoda</taxon>
        <taxon>Hexapoda</taxon>
        <taxon>Insecta</taxon>
        <taxon>Pterygota</taxon>
        <taxon>Neoptera</taxon>
        <taxon>Endopterygota</taxon>
        <taxon>Coleoptera</taxon>
        <taxon>Polyphaga</taxon>
        <taxon>Elateriformia</taxon>
        <taxon>Buprestoidea</taxon>
        <taxon>Buprestidae</taxon>
        <taxon>Agrilinae</taxon>
        <taxon>Agrilus</taxon>
    </lineage>
</organism>
<dbReference type="InterPro" id="IPR050271">
    <property type="entry name" value="UDP-glycosyltransferase"/>
</dbReference>
<dbReference type="PANTHER" id="PTHR48043:SF159">
    <property type="entry name" value="EG:EG0003.4 PROTEIN-RELATED"/>
    <property type="match status" value="1"/>
</dbReference>
<dbReference type="SUPFAM" id="SSF53756">
    <property type="entry name" value="UDP-Glycosyltransferase/glycogen phosphorylase"/>
    <property type="match status" value="1"/>
</dbReference>
<dbReference type="GeneID" id="108743099"/>
<accession>A0A1W4XD25</accession>
<evidence type="ECO:0000256" key="3">
    <source>
        <dbReference type="ARBA" id="ARBA00022679"/>
    </source>
</evidence>
<dbReference type="Gene3D" id="3.40.50.2000">
    <property type="entry name" value="Glycogen Phosphorylase B"/>
    <property type="match status" value="1"/>
</dbReference>
<feature type="chain" id="PRO_5010601626" description="UDP-glucuronosyltransferase" evidence="5">
    <location>
        <begin position="25"/>
        <end position="423"/>
    </location>
</feature>
<dbReference type="InParanoid" id="A0A1W4XD25"/>
<keyword evidence="3 4" id="KW-0808">Transferase</keyword>
<dbReference type="STRING" id="224129.A0A1W4XD25"/>
<evidence type="ECO:0000313" key="6">
    <source>
        <dbReference type="Proteomes" id="UP000192223"/>
    </source>
</evidence>
<dbReference type="CDD" id="cd03784">
    <property type="entry name" value="GT1_Gtf-like"/>
    <property type="match status" value="1"/>
</dbReference>
<dbReference type="KEGG" id="apln:108743099"/>
<evidence type="ECO:0000256" key="5">
    <source>
        <dbReference type="RuleBase" id="RU362059"/>
    </source>
</evidence>
<dbReference type="GO" id="GO:0015020">
    <property type="term" value="F:glucuronosyltransferase activity"/>
    <property type="evidence" value="ECO:0007669"/>
    <property type="project" value="UniProtKB-EC"/>
</dbReference>
<evidence type="ECO:0000256" key="1">
    <source>
        <dbReference type="ARBA" id="ARBA00009995"/>
    </source>
</evidence>